<evidence type="ECO:0000259" key="1">
    <source>
        <dbReference type="Pfam" id="PF01609"/>
    </source>
</evidence>
<dbReference type="InterPro" id="IPR024473">
    <property type="entry name" value="Transposases_IS4_N"/>
</dbReference>
<feature type="domain" description="Transposase IS4-like" evidence="1">
    <location>
        <begin position="74"/>
        <end position="313"/>
    </location>
</feature>
<sequence length="336" mass="37634">MCLFYDDDYEEVMRKLVGALQSMRSWSDDWQVPTTSAITQARQRLGSEPLRELFYRVAVPVAGHGTKGAWLGSRRLMAIDGFVVDVPDTPDNAEQFGKSHSDSPYSSAFPQVRVVGLGECGTHALVDAAMDGIGTDEKKLAQQLLDSLAEDMLVTADRYFYSYPLWRDAAATGADLLWRVQSTIPLPALQTLPDGSYLSLVFHPRLAKHHRQALIENGPSGAIHPTQATLVRALEYDIPNRDANTRNDTIRLITTILDPEDTTAIELATAYHQRWEQEGLIAEIKTRQRGPGRILRSRSPEMVRQEIWALLLTHYSIRHLMTRAADQADLDPDQLS</sequence>
<dbReference type="SUPFAM" id="SSF53098">
    <property type="entry name" value="Ribonuclease H-like"/>
    <property type="match status" value="1"/>
</dbReference>
<keyword evidence="4" id="KW-1185">Reference proteome</keyword>
<dbReference type="AlphaFoldDB" id="A0A1I4E037"/>
<dbReference type="PANTHER" id="PTHR37529">
    <property type="entry name" value="TRANSPOSASE INSG FOR INSERTION SEQUENCE ELEMENT IS4-RELATED"/>
    <property type="match status" value="1"/>
</dbReference>
<evidence type="ECO:0000259" key="2">
    <source>
        <dbReference type="Pfam" id="PF13006"/>
    </source>
</evidence>
<feature type="domain" description="Transposase IS4 N-terminal" evidence="2">
    <location>
        <begin position="1"/>
        <end position="54"/>
    </location>
</feature>
<reference evidence="3 4" key="1">
    <citation type="submission" date="2016-10" db="EMBL/GenBank/DDBJ databases">
        <authorList>
            <person name="de Groot N.N."/>
        </authorList>
    </citation>
    <scope>NUCLEOTIDE SEQUENCE [LARGE SCALE GENOMIC DNA]</scope>
    <source>
        <strain evidence="3 4">DSM 44468</strain>
    </source>
</reference>
<dbReference type="GO" id="GO:0003677">
    <property type="term" value="F:DNA binding"/>
    <property type="evidence" value="ECO:0007669"/>
    <property type="project" value="InterPro"/>
</dbReference>
<dbReference type="GO" id="GO:0006313">
    <property type="term" value="P:DNA transposition"/>
    <property type="evidence" value="ECO:0007669"/>
    <property type="project" value="InterPro"/>
</dbReference>
<dbReference type="InterPro" id="IPR047952">
    <property type="entry name" value="Transpos_IS4"/>
</dbReference>
<dbReference type="EMBL" id="FORP01000068">
    <property type="protein sequence ID" value="SFK97491.1"/>
    <property type="molecule type" value="Genomic_DNA"/>
</dbReference>
<gene>
    <name evidence="3" type="ORF">SAMN05421835_1681</name>
</gene>
<organism evidence="3 4">
    <name type="scientific">Amycolatopsis sacchari</name>
    <dbReference type="NCBI Taxonomy" id="115433"/>
    <lineage>
        <taxon>Bacteria</taxon>
        <taxon>Bacillati</taxon>
        <taxon>Actinomycetota</taxon>
        <taxon>Actinomycetes</taxon>
        <taxon>Pseudonocardiales</taxon>
        <taxon>Pseudonocardiaceae</taxon>
        <taxon>Amycolatopsis</taxon>
    </lineage>
</organism>
<dbReference type="PANTHER" id="PTHR37529:SF1">
    <property type="entry name" value="TRANSPOSASE INSG FOR INSERTION SEQUENCE ELEMENT IS4-RELATED"/>
    <property type="match status" value="1"/>
</dbReference>
<dbReference type="InterPro" id="IPR012337">
    <property type="entry name" value="RNaseH-like_sf"/>
</dbReference>
<dbReference type="Pfam" id="PF13006">
    <property type="entry name" value="Nterm_IS4"/>
    <property type="match status" value="1"/>
</dbReference>
<dbReference type="GO" id="GO:0004803">
    <property type="term" value="F:transposase activity"/>
    <property type="evidence" value="ECO:0007669"/>
    <property type="project" value="InterPro"/>
</dbReference>
<protein>
    <submittedName>
        <fullName evidence="3">Transposase DDE domain-containing protein</fullName>
    </submittedName>
</protein>
<proteinExistence type="predicted"/>
<dbReference type="Pfam" id="PF01609">
    <property type="entry name" value="DDE_Tnp_1"/>
    <property type="match status" value="1"/>
</dbReference>
<dbReference type="InterPro" id="IPR002559">
    <property type="entry name" value="Transposase_11"/>
</dbReference>
<name>A0A1I4E037_9PSEU</name>
<accession>A0A1I4E037</accession>
<dbReference type="Proteomes" id="UP000199025">
    <property type="component" value="Unassembled WGS sequence"/>
</dbReference>
<evidence type="ECO:0000313" key="4">
    <source>
        <dbReference type="Proteomes" id="UP000199025"/>
    </source>
</evidence>
<feature type="non-terminal residue" evidence="3">
    <location>
        <position position="336"/>
    </location>
</feature>
<evidence type="ECO:0000313" key="3">
    <source>
        <dbReference type="EMBL" id="SFK97491.1"/>
    </source>
</evidence>
<dbReference type="NCBIfam" id="NF033592">
    <property type="entry name" value="transpos_IS4_1"/>
    <property type="match status" value="1"/>
</dbReference>